<dbReference type="STRING" id="295108.HT99x_00449"/>
<sequence length="29" mass="3498">MRSEKQSQDDTWKALFVDKDTSLNQIKER</sequence>
<name>A0A0Q9YMW0_9GAMM</name>
<accession>A0A0Q9YMW0</accession>
<reference evidence="1" key="1">
    <citation type="submission" date="2015-09" db="EMBL/GenBank/DDBJ databases">
        <title>Draft Genome Sequences of Two Novel Amoeba-resistant Intranuclear Bacteria, Candidatus Berkiella cookevillensis and Candidatus Berkiella aquae.</title>
        <authorList>
            <person name="Mehari Y.T."/>
            <person name="Arivett B.A."/>
            <person name="Farone A.L."/>
            <person name="Gunderson J.H."/>
            <person name="Farone M.B."/>
        </authorList>
    </citation>
    <scope>NUCLEOTIDE SEQUENCE [LARGE SCALE GENOMIC DNA]</scope>
    <source>
        <strain evidence="1">HT99</strain>
    </source>
</reference>
<dbReference type="AlphaFoldDB" id="A0A0Q9YMW0"/>
<dbReference type="EMBL" id="LKAJ01000002">
    <property type="protein sequence ID" value="KRG22032.1"/>
    <property type="molecule type" value="Genomic_DNA"/>
</dbReference>
<evidence type="ECO:0000313" key="1">
    <source>
        <dbReference type="EMBL" id="KRG22032.1"/>
    </source>
</evidence>
<comment type="caution">
    <text evidence="1">The sequence shown here is derived from an EMBL/GenBank/DDBJ whole genome shotgun (WGS) entry which is preliminary data.</text>
</comment>
<protein>
    <submittedName>
        <fullName evidence="1">Uncharacterized protein</fullName>
    </submittedName>
</protein>
<proteinExistence type="predicted"/>
<gene>
    <name evidence="1" type="ORF">HT99x_00449</name>
</gene>
<organism evidence="1">
    <name type="scientific">Candidatus Berkiella aquae</name>
    <dbReference type="NCBI Taxonomy" id="295108"/>
    <lineage>
        <taxon>Bacteria</taxon>
        <taxon>Pseudomonadati</taxon>
        <taxon>Pseudomonadota</taxon>
        <taxon>Gammaproteobacteria</taxon>
        <taxon>Candidatus Berkiellales</taxon>
        <taxon>Candidatus Berkiellaceae</taxon>
        <taxon>Candidatus Berkiella</taxon>
    </lineage>
</organism>